<dbReference type="EMBL" id="FNUZ01000002">
    <property type="protein sequence ID" value="SEF90746.1"/>
    <property type="molecule type" value="Genomic_DNA"/>
</dbReference>
<dbReference type="CDD" id="cd10936">
    <property type="entry name" value="CE4_DAC2"/>
    <property type="match status" value="1"/>
</dbReference>
<proteinExistence type="predicted"/>
<name>A0A1H5VUR9_9RHOB</name>
<dbReference type="InterPro" id="IPR011330">
    <property type="entry name" value="Glyco_hydro/deAcase_b/a-brl"/>
</dbReference>
<evidence type="ECO:0000256" key="1">
    <source>
        <dbReference type="SAM" id="MobiDB-lite"/>
    </source>
</evidence>
<dbReference type="Proteomes" id="UP000236752">
    <property type="component" value="Unassembled WGS sequence"/>
</dbReference>
<evidence type="ECO:0000313" key="2">
    <source>
        <dbReference type="EMBL" id="SEF90746.1"/>
    </source>
</evidence>
<feature type="region of interest" description="Disordered" evidence="1">
    <location>
        <begin position="92"/>
        <end position="163"/>
    </location>
</feature>
<dbReference type="GO" id="GO:0005975">
    <property type="term" value="P:carbohydrate metabolic process"/>
    <property type="evidence" value="ECO:0007669"/>
    <property type="project" value="InterPro"/>
</dbReference>
<feature type="compositionally biased region" description="Low complexity" evidence="1">
    <location>
        <begin position="185"/>
        <end position="200"/>
    </location>
</feature>
<evidence type="ECO:0000313" key="3">
    <source>
        <dbReference type="Proteomes" id="UP000236752"/>
    </source>
</evidence>
<dbReference type="Gene3D" id="3.20.20.370">
    <property type="entry name" value="Glycoside hydrolase/deacetylase"/>
    <property type="match status" value="1"/>
</dbReference>
<feature type="region of interest" description="Disordered" evidence="1">
    <location>
        <begin position="185"/>
        <end position="245"/>
    </location>
</feature>
<accession>A0A1H5VUR9</accession>
<keyword evidence="3" id="KW-1185">Reference proteome</keyword>
<gene>
    <name evidence="2" type="ORF">SAMN04488045_1182</name>
</gene>
<protein>
    <submittedName>
        <fullName evidence="2">Uncharacterized conserved protein YibQ, putative polysaccharide deacetylase 2 family</fullName>
    </submittedName>
</protein>
<feature type="compositionally biased region" description="Low complexity" evidence="1">
    <location>
        <begin position="125"/>
        <end position="149"/>
    </location>
</feature>
<dbReference type="RefSeq" id="WP_103909560.1">
    <property type="nucleotide sequence ID" value="NZ_FNUZ01000002.1"/>
</dbReference>
<dbReference type="AlphaFoldDB" id="A0A1H5VUR9"/>
<dbReference type="SUPFAM" id="SSF88713">
    <property type="entry name" value="Glycoside hydrolase/deacetylase"/>
    <property type="match status" value="1"/>
</dbReference>
<dbReference type="OrthoDB" id="7658418at2"/>
<dbReference type="InterPro" id="IPR006837">
    <property type="entry name" value="Divergent_DAC"/>
</dbReference>
<reference evidence="2 3" key="1">
    <citation type="submission" date="2016-10" db="EMBL/GenBank/DDBJ databases">
        <authorList>
            <person name="de Groot N.N."/>
        </authorList>
    </citation>
    <scope>NUCLEOTIDE SEQUENCE [LARGE SCALE GENOMIC DNA]</scope>
    <source>
        <strain evidence="2 3">DSM 26915</strain>
    </source>
</reference>
<dbReference type="Pfam" id="PF04748">
    <property type="entry name" value="Polysacc_deac_2"/>
    <property type="match status" value="1"/>
</dbReference>
<sequence>MARSFLTGIGAGLVTSVAGAVGLSLVLGEPNATPPQDMMQETETPVVPVAEPGADATVPAVETDIPEVAVVDPSLNAPQPDAAPIATPDVAEPEVQQDVGQGVASETENADVAPAPSEAPTIPQTPSAPDAATADAAPEPVAEPENSPATDGASPEMADAPEAGSADIVAPETEVAPASNETAALPAPDATADAPSIDTEPPAPPAEEPEIAAIAPLDPSGPVIGKPAGSLLDRTDSARSSRLPTVGQTADTAVVAPASVPVEMFAAEVEIDETLPRMAILLIDDGQGPLGPNALDSFPFPVTFAIDPAAPDAKERMAAYREKGFEVMALVSAPEGATPQDVEVTLEANLVTLPEVIGVMEAPNGGLQTSRAVSDQVAEYLRASGHGLVLQPNGLNTAQALAERLGVPSNSVFRDFDGDGQDPRVQRRFLDQAAFKARQEGGVIMMGRLQADTISALLLWGLQDRAGQVALVPVTKVLSERGL</sequence>
<organism evidence="2 3">
    <name type="scientific">Thalassococcus halodurans</name>
    <dbReference type="NCBI Taxonomy" id="373675"/>
    <lineage>
        <taxon>Bacteria</taxon>
        <taxon>Pseudomonadati</taxon>
        <taxon>Pseudomonadota</taxon>
        <taxon>Alphaproteobacteria</taxon>
        <taxon>Rhodobacterales</taxon>
        <taxon>Roseobacteraceae</taxon>
        <taxon>Thalassococcus</taxon>
    </lineage>
</organism>